<organism evidence="2 3">
    <name type="scientific">Postia placenta MAD-698-R-SB12</name>
    <dbReference type="NCBI Taxonomy" id="670580"/>
    <lineage>
        <taxon>Eukaryota</taxon>
        <taxon>Fungi</taxon>
        <taxon>Dikarya</taxon>
        <taxon>Basidiomycota</taxon>
        <taxon>Agaricomycotina</taxon>
        <taxon>Agaricomycetes</taxon>
        <taxon>Polyporales</taxon>
        <taxon>Adustoporiaceae</taxon>
        <taxon>Rhodonia</taxon>
    </lineage>
</organism>
<keyword evidence="1" id="KW-0472">Membrane</keyword>
<dbReference type="GeneID" id="36328149"/>
<protein>
    <submittedName>
        <fullName evidence="2">Uncharacterized protein</fullName>
    </submittedName>
</protein>
<dbReference type="EMBL" id="KZ110591">
    <property type="protein sequence ID" value="OSX68007.1"/>
    <property type="molecule type" value="Genomic_DNA"/>
</dbReference>
<keyword evidence="3" id="KW-1185">Reference proteome</keyword>
<dbReference type="AlphaFoldDB" id="A0A1X6NH95"/>
<accession>A0A1X6NH95</accession>
<feature type="transmembrane region" description="Helical" evidence="1">
    <location>
        <begin position="114"/>
        <end position="137"/>
    </location>
</feature>
<keyword evidence="1" id="KW-0812">Transmembrane</keyword>
<keyword evidence="1" id="KW-1133">Transmembrane helix</keyword>
<gene>
    <name evidence="2" type="ORF">POSPLADRAFT_1100493</name>
</gene>
<feature type="transmembrane region" description="Helical" evidence="1">
    <location>
        <begin position="50"/>
        <end position="72"/>
    </location>
</feature>
<evidence type="ECO:0000313" key="2">
    <source>
        <dbReference type="EMBL" id="OSX68007.1"/>
    </source>
</evidence>
<feature type="non-terminal residue" evidence="2">
    <location>
        <position position="269"/>
    </location>
</feature>
<name>A0A1X6NH95_9APHY</name>
<sequence length="269" mass="29928">SSVMANFPIQEAQLISLFMQSTVYGVHVVTFLMCMWALLRPSNSGRPVNWPWLSVAVILFAIGTADVSFNLYHNLIAFIYYTGLGGAQAQFEDLSSWVNVMRVYRCWIIYDRRWYVALLPALLWLASTVCAGAEAYYTATLEDMSTIPDTNMLEPLIAAYCTLTLATNLLCTGLIAYRIWRVDRQSSRFFSQTSRGSVRVSLRDVNRIMIESALLYTSAIAVTFIVELAGSNAEYNVSDVGLELAGIAFDLIIIRIGRGIAAGQVRTPT</sequence>
<evidence type="ECO:0000256" key="1">
    <source>
        <dbReference type="SAM" id="Phobius"/>
    </source>
</evidence>
<dbReference type="OrthoDB" id="3269446at2759"/>
<dbReference type="Proteomes" id="UP000194127">
    <property type="component" value="Unassembled WGS sequence"/>
</dbReference>
<feature type="transmembrane region" description="Helical" evidence="1">
    <location>
        <begin position="12"/>
        <end position="38"/>
    </location>
</feature>
<dbReference type="RefSeq" id="XP_024344801.1">
    <property type="nucleotide sequence ID" value="XM_024483200.1"/>
</dbReference>
<reference evidence="2 3" key="1">
    <citation type="submission" date="2017-04" db="EMBL/GenBank/DDBJ databases">
        <title>Genome Sequence of the Model Brown-Rot Fungus Postia placenta SB12.</title>
        <authorList>
            <consortium name="DOE Joint Genome Institute"/>
            <person name="Gaskell J."/>
            <person name="Kersten P."/>
            <person name="Larrondo L.F."/>
            <person name="Canessa P."/>
            <person name="Martinez D."/>
            <person name="Hibbett D."/>
            <person name="Schmoll M."/>
            <person name="Kubicek C.P."/>
            <person name="Martinez A.T."/>
            <person name="Yadav J."/>
            <person name="Master E."/>
            <person name="Magnuson J.K."/>
            <person name="James T."/>
            <person name="Yaver D."/>
            <person name="Berka R."/>
            <person name="Labutti K."/>
            <person name="Lipzen A."/>
            <person name="Aerts A."/>
            <person name="Barry K."/>
            <person name="Henrissat B."/>
            <person name="Blanchette R."/>
            <person name="Grigoriev I."/>
            <person name="Cullen D."/>
        </authorList>
    </citation>
    <scope>NUCLEOTIDE SEQUENCE [LARGE SCALE GENOMIC DNA]</scope>
    <source>
        <strain evidence="2 3">MAD-698-R-SB12</strain>
    </source>
</reference>
<evidence type="ECO:0000313" key="3">
    <source>
        <dbReference type="Proteomes" id="UP000194127"/>
    </source>
</evidence>
<feature type="non-terminal residue" evidence="2">
    <location>
        <position position="1"/>
    </location>
</feature>
<proteinExistence type="predicted"/>
<feature type="transmembrane region" description="Helical" evidence="1">
    <location>
        <begin position="157"/>
        <end position="180"/>
    </location>
</feature>